<evidence type="ECO:0000256" key="1">
    <source>
        <dbReference type="ARBA" id="ARBA00023098"/>
    </source>
</evidence>
<sequence length="648" mass="71282">MEESRPMRRKDTTKGPPLRILSLDGGGIRGYSMLIILQELMHRTFVETEGRAPKRHEIPKPCDHFDLIAGTGTGGLIAIMLGRLRLDLDTCKEVYVRMTRRVFETDKTFLGMPYKGTMFKASKLEEVIREVAREHTVFDDEGNDALANATPMTPATPTSASTGAPQRSMSQSSRYSGSSRYSQMSVGPMSGSRGMGSLHLGNPNALLYDTRENRTKTAVTAVLKGTSVITLLRSYDSRKEPAPDVNCTIWQAGRATSATQMAFKPIQIGQSLYLDEGAGKYNPSPQILDEAVQNEWPGREVGIFVSIGTGKRPPGTGARQHEWWEDFLGGSMGDFAEARRRLIMKLEGCEESHRYMVREHLAARGVSPENYFRLNVEIGVGEFGMNEWHRLSEISTNTRSYLSKNDVQALSLGAAAKLAKIHITRTRHERAEARRAAGHDGLGFGNGQWQQQQQQQQQHNPWERPLPTSPAPTQFAVELPGDDTFRPGQHFDNHRSSAGESYPMGPDSYYIHRADQKFRQQQQHHHSPSANSVRPPSEHQSLRFSSDAYQVGPGSPRHSQESAFPSSPPPPPPPVPPKTPVNAAANGLPYPDSPQTPPPAAAAAAAAAGGGAPRTFMNMGELGRKLPYPDVQGPPPPVNMDNKPTMTQ</sequence>
<keyword evidence="1" id="KW-0443">Lipid metabolism</keyword>
<dbReference type="AlphaFoldDB" id="A0AAI8YZT3"/>
<dbReference type="Gene3D" id="3.40.1090.10">
    <property type="entry name" value="Cytosolic phospholipase A2 catalytic domain"/>
    <property type="match status" value="1"/>
</dbReference>
<feature type="compositionally biased region" description="Basic and acidic residues" evidence="3">
    <location>
        <begin position="429"/>
        <end position="438"/>
    </location>
</feature>
<organism evidence="5 6">
    <name type="scientific">Lecanosticta acicola</name>
    <dbReference type="NCBI Taxonomy" id="111012"/>
    <lineage>
        <taxon>Eukaryota</taxon>
        <taxon>Fungi</taxon>
        <taxon>Dikarya</taxon>
        <taxon>Ascomycota</taxon>
        <taxon>Pezizomycotina</taxon>
        <taxon>Dothideomycetes</taxon>
        <taxon>Dothideomycetidae</taxon>
        <taxon>Mycosphaerellales</taxon>
        <taxon>Mycosphaerellaceae</taxon>
        <taxon>Lecanosticta</taxon>
    </lineage>
</organism>
<dbReference type="InterPro" id="IPR016035">
    <property type="entry name" value="Acyl_Trfase/lysoPLipase"/>
</dbReference>
<feature type="compositionally biased region" description="Low complexity" evidence="3">
    <location>
        <begin position="448"/>
        <end position="458"/>
    </location>
</feature>
<dbReference type="InterPro" id="IPR002641">
    <property type="entry name" value="PNPLA_dom"/>
</dbReference>
<proteinExistence type="predicted"/>
<dbReference type="PROSITE" id="PS51635">
    <property type="entry name" value="PNPLA"/>
    <property type="match status" value="1"/>
</dbReference>
<evidence type="ECO:0000256" key="2">
    <source>
        <dbReference type="PROSITE-ProRule" id="PRU01161"/>
    </source>
</evidence>
<dbReference type="Pfam" id="PF01734">
    <property type="entry name" value="Patatin"/>
    <property type="match status" value="1"/>
</dbReference>
<evidence type="ECO:0000313" key="5">
    <source>
        <dbReference type="EMBL" id="CAK4025879.1"/>
    </source>
</evidence>
<comment type="caution">
    <text evidence="2">Lacks conserved residue(s) required for the propagation of feature annotation.</text>
</comment>
<feature type="region of interest" description="Disordered" evidence="3">
    <location>
        <begin position="429"/>
        <end position="648"/>
    </location>
</feature>
<evidence type="ECO:0000256" key="3">
    <source>
        <dbReference type="SAM" id="MobiDB-lite"/>
    </source>
</evidence>
<feature type="short sequence motif" description="GXGXXG" evidence="2">
    <location>
        <begin position="25"/>
        <end position="30"/>
    </location>
</feature>
<dbReference type="SUPFAM" id="SSF52151">
    <property type="entry name" value="FabD/lysophospholipase-like"/>
    <property type="match status" value="1"/>
</dbReference>
<accession>A0AAI8YZT3</accession>
<dbReference type="PANTHER" id="PTHR24185">
    <property type="entry name" value="CALCIUM-INDEPENDENT PHOSPHOLIPASE A2-GAMMA"/>
    <property type="match status" value="1"/>
</dbReference>
<feature type="compositionally biased region" description="Pro residues" evidence="3">
    <location>
        <begin position="566"/>
        <end position="579"/>
    </location>
</feature>
<evidence type="ECO:0000259" key="4">
    <source>
        <dbReference type="PROSITE" id="PS51635"/>
    </source>
</evidence>
<evidence type="ECO:0000313" key="6">
    <source>
        <dbReference type="Proteomes" id="UP001296104"/>
    </source>
</evidence>
<dbReference type="Proteomes" id="UP001296104">
    <property type="component" value="Unassembled WGS sequence"/>
</dbReference>
<gene>
    <name evidence="5" type="ORF">LECACI_7A004990</name>
</gene>
<dbReference type="GO" id="GO:0019369">
    <property type="term" value="P:arachidonate metabolic process"/>
    <property type="evidence" value="ECO:0007669"/>
    <property type="project" value="TreeGrafter"/>
</dbReference>
<feature type="compositionally biased region" description="Basic and acidic residues" evidence="3">
    <location>
        <begin position="483"/>
        <end position="497"/>
    </location>
</feature>
<keyword evidence="6" id="KW-1185">Reference proteome</keyword>
<dbReference type="GO" id="GO:0046486">
    <property type="term" value="P:glycerolipid metabolic process"/>
    <property type="evidence" value="ECO:0007669"/>
    <property type="project" value="UniProtKB-ARBA"/>
</dbReference>
<comment type="caution">
    <text evidence="5">The sequence shown here is derived from an EMBL/GenBank/DDBJ whole genome shotgun (WGS) entry which is preliminary data.</text>
</comment>
<feature type="domain" description="PNPLA" evidence="4">
    <location>
        <begin position="21"/>
        <end position="208"/>
    </location>
</feature>
<dbReference type="CDD" id="cd07216">
    <property type="entry name" value="Pat17_PNPLA8_PNPLA9_like3"/>
    <property type="match status" value="1"/>
</dbReference>
<dbReference type="GO" id="GO:0047499">
    <property type="term" value="F:calcium-independent phospholipase A2 activity"/>
    <property type="evidence" value="ECO:0007669"/>
    <property type="project" value="TreeGrafter"/>
</dbReference>
<reference evidence="5" key="1">
    <citation type="submission" date="2023-11" db="EMBL/GenBank/DDBJ databases">
        <authorList>
            <person name="Alioto T."/>
            <person name="Alioto T."/>
            <person name="Gomez Garrido J."/>
        </authorList>
    </citation>
    <scope>NUCLEOTIDE SEQUENCE</scope>
</reference>
<dbReference type="PANTHER" id="PTHR24185:SF4">
    <property type="entry name" value="SERINE HYDROLASE, PUTATIVE (AFU_ORTHOLOGUE AFUA_2G07870)-RELATED"/>
    <property type="match status" value="1"/>
</dbReference>
<dbReference type="GO" id="GO:0016020">
    <property type="term" value="C:membrane"/>
    <property type="evidence" value="ECO:0007669"/>
    <property type="project" value="TreeGrafter"/>
</dbReference>
<name>A0AAI8YZT3_9PEZI</name>
<feature type="compositionally biased region" description="Low complexity" evidence="3">
    <location>
        <begin position="147"/>
        <end position="185"/>
    </location>
</feature>
<feature type="region of interest" description="Disordered" evidence="3">
    <location>
        <begin position="139"/>
        <end position="192"/>
    </location>
</feature>
<feature type="compositionally biased region" description="Pro residues" evidence="3">
    <location>
        <begin position="591"/>
        <end position="600"/>
    </location>
</feature>
<protein>
    <submittedName>
        <fullName evidence="5">Related to calcium-independent phospholipase A2</fullName>
    </submittedName>
</protein>
<dbReference type="EMBL" id="CAVMBE010000030">
    <property type="protein sequence ID" value="CAK4025879.1"/>
    <property type="molecule type" value="Genomic_DNA"/>
</dbReference>